<keyword evidence="11" id="KW-1185">Reference proteome</keyword>
<feature type="domain" description="MacB-like periplasmic core" evidence="9">
    <location>
        <begin position="24"/>
        <end position="251"/>
    </location>
</feature>
<evidence type="ECO:0000256" key="2">
    <source>
        <dbReference type="ARBA" id="ARBA00022475"/>
    </source>
</evidence>
<evidence type="ECO:0000256" key="3">
    <source>
        <dbReference type="ARBA" id="ARBA00022692"/>
    </source>
</evidence>
<organism evidence="10 11">
    <name type="scientific">Asprobacillus argus</name>
    <dbReference type="NCBI Taxonomy" id="3076534"/>
    <lineage>
        <taxon>Bacteria</taxon>
        <taxon>Pseudomonadati</taxon>
        <taxon>Bacteroidota</taxon>
        <taxon>Flavobacteriia</taxon>
        <taxon>Flavobacteriales</taxon>
        <taxon>Flavobacteriaceae</taxon>
        <taxon>Asprobacillus</taxon>
    </lineage>
</organism>
<evidence type="ECO:0000259" key="9">
    <source>
        <dbReference type="Pfam" id="PF12704"/>
    </source>
</evidence>
<dbReference type="InterPro" id="IPR025857">
    <property type="entry name" value="MacB_PCD"/>
</dbReference>
<evidence type="ECO:0000313" key="10">
    <source>
        <dbReference type="EMBL" id="MDT7831980.1"/>
    </source>
</evidence>
<evidence type="ECO:0000256" key="5">
    <source>
        <dbReference type="ARBA" id="ARBA00023136"/>
    </source>
</evidence>
<dbReference type="Proteomes" id="UP001257277">
    <property type="component" value="Unassembled WGS sequence"/>
</dbReference>
<protein>
    <submittedName>
        <fullName evidence="10">ABC transporter permease</fullName>
    </submittedName>
</protein>
<dbReference type="InterPro" id="IPR050250">
    <property type="entry name" value="Macrolide_Exporter_MacB"/>
</dbReference>
<sequence>MRFIFDKDSWQEIFGSIKKSKLRTAITIIGVLWGIFLFITLLGAARGMENGFDREFKNLATNSIFMWAQRTERPNKGFQRGRRLQLKVQDAEAIKKQVPEIEFVVPRNVQGVFGGPPAQVKRKTDSKTYKLFGDYPSLDNVNKVKLLDGRFLNSKDINDFRKVCVIGEKIVDELFEKDEKPVGDFLEINGSFFQIVGTYKDNGTSFEGDDSIYIPFSTYQKINNTGDFIGWMVIAANKKADIEVVEEEVKSILKRRHNVHPDDKRAFGSFNFGEMFAKITGFVTGIKFLTWFVGISTLIAGVIAIGSILLITVKERTKEIGIRRAIGATPSKIRGQIVLESVFLTSLAGILGIIFAGFILMAINALLVDPNGGGFPFVNPTVNTAIALGAVGALVTFGTLIGLIPAQRAVMIRPIEALREE</sequence>
<comment type="subcellular location">
    <subcellularLocation>
        <location evidence="1">Cell membrane</location>
        <topology evidence="1">Multi-pass membrane protein</topology>
    </subcellularLocation>
</comment>
<evidence type="ECO:0000256" key="4">
    <source>
        <dbReference type="ARBA" id="ARBA00022989"/>
    </source>
</evidence>
<keyword evidence="4 7" id="KW-1133">Transmembrane helix</keyword>
<keyword evidence="2" id="KW-1003">Cell membrane</keyword>
<feature type="transmembrane region" description="Helical" evidence="7">
    <location>
        <begin position="288"/>
        <end position="313"/>
    </location>
</feature>
<evidence type="ECO:0000259" key="8">
    <source>
        <dbReference type="Pfam" id="PF02687"/>
    </source>
</evidence>
<keyword evidence="5 7" id="KW-0472">Membrane</keyword>
<evidence type="ECO:0000313" key="11">
    <source>
        <dbReference type="Proteomes" id="UP001257277"/>
    </source>
</evidence>
<comment type="similarity">
    <text evidence="6">Belongs to the ABC-4 integral membrane protein family.</text>
</comment>
<dbReference type="PANTHER" id="PTHR30572:SF4">
    <property type="entry name" value="ABC TRANSPORTER PERMEASE YTRF"/>
    <property type="match status" value="1"/>
</dbReference>
<evidence type="ECO:0000256" key="1">
    <source>
        <dbReference type="ARBA" id="ARBA00004651"/>
    </source>
</evidence>
<feature type="transmembrane region" description="Helical" evidence="7">
    <location>
        <begin position="25"/>
        <end position="45"/>
    </location>
</feature>
<feature type="transmembrane region" description="Helical" evidence="7">
    <location>
        <begin position="342"/>
        <end position="365"/>
    </location>
</feature>
<name>A0ABU3LE39_9FLAO</name>
<accession>A0ABU3LE39</accession>
<dbReference type="Pfam" id="PF02687">
    <property type="entry name" value="FtsX"/>
    <property type="match status" value="1"/>
</dbReference>
<dbReference type="PANTHER" id="PTHR30572">
    <property type="entry name" value="MEMBRANE COMPONENT OF TRANSPORTER-RELATED"/>
    <property type="match status" value="1"/>
</dbReference>
<feature type="transmembrane region" description="Helical" evidence="7">
    <location>
        <begin position="385"/>
        <end position="404"/>
    </location>
</feature>
<dbReference type="InterPro" id="IPR003838">
    <property type="entry name" value="ABC3_permease_C"/>
</dbReference>
<dbReference type="EMBL" id="JAVTTO010000002">
    <property type="protein sequence ID" value="MDT7831980.1"/>
    <property type="molecule type" value="Genomic_DNA"/>
</dbReference>
<keyword evidence="3 7" id="KW-0812">Transmembrane</keyword>
<evidence type="ECO:0000256" key="6">
    <source>
        <dbReference type="ARBA" id="ARBA00038076"/>
    </source>
</evidence>
<evidence type="ECO:0000256" key="7">
    <source>
        <dbReference type="SAM" id="Phobius"/>
    </source>
</evidence>
<reference evidence="10 11" key="1">
    <citation type="submission" date="2023-09" db="EMBL/GenBank/DDBJ databases">
        <title>Novel taxa isolated from Blanes Bay.</title>
        <authorList>
            <person name="Rey-Velasco X."/>
            <person name="Lucena T."/>
        </authorList>
    </citation>
    <scope>NUCLEOTIDE SEQUENCE [LARGE SCALE GENOMIC DNA]</scope>
    <source>
        <strain evidence="10 11">S356</strain>
    </source>
</reference>
<gene>
    <name evidence="10" type="ORF">RQM59_06290</name>
</gene>
<dbReference type="RefSeq" id="WP_349241234.1">
    <property type="nucleotide sequence ID" value="NZ_JAVTTO010000002.1"/>
</dbReference>
<comment type="caution">
    <text evidence="10">The sequence shown here is derived from an EMBL/GenBank/DDBJ whole genome shotgun (WGS) entry which is preliminary data.</text>
</comment>
<proteinExistence type="inferred from homology"/>
<feature type="domain" description="ABC3 transporter permease C-terminal" evidence="8">
    <location>
        <begin position="292"/>
        <end position="409"/>
    </location>
</feature>
<dbReference type="Pfam" id="PF12704">
    <property type="entry name" value="MacB_PCD"/>
    <property type="match status" value="1"/>
</dbReference>